<feature type="compositionally biased region" description="Basic and acidic residues" evidence="1">
    <location>
        <begin position="400"/>
        <end position="413"/>
    </location>
</feature>
<evidence type="ECO:0000256" key="1">
    <source>
        <dbReference type="SAM" id="MobiDB-lite"/>
    </source>
</evidence>
<dbReference type="Proteomes" id="UP001058236">
    <property type="component" value="Chromosome"/>
</dbReference>
<proteinExistence type="predicted"/>
<evidence type="ECO:0000313" key="7">
    <source>
        <dbReference type="Proteomes" id="UP001058236"/>
    </source>
</evidence>
<dbReference type="RefSeq" id="WP_114931708.1">
    <property type="nucleotide sequence ID" value="NZ_BMSP01000001.1"/>
</dbReference>
<keyword evidence="7" id="KW-1185">Reference proteome</keyword>
<evidence type="ECO:0000313" key="6">
    <source>
        <dbReference type="Proteomes" id="UP000253779"/>
    </source>
</evidence>
<organism evidence="4 6">
    <name type="scientific">Streptomyces cavourensis</name>
    <dbReference type="NCBI Taxonomy" id="67258"/>
    <lineage>
        <taxon>Bacteria</taxon>
        <taxon>Bacillati</taxon>
        <taxon>Actinomycetota</taxon>
        <taxon>Actinomycetes</taxon>
        <taxon>Kitasatosporales</taxon>
        <taxon>Streptomycetaceae</taxon>
        <taxon>Streptomyces</taxon>
    </lineage>
</organism>
<feature type="region of interest" description="Disordered" evidence="1">
    <location>
        <begin position="370"/>
        <end position="419"/>
    </location>
</feature>
<gene>
    <name evidence="4" type="ORF">DTW94_14375</name>
    <name evidence="5" type="ORF">NLU04_32005</name>
</gene>
<reference evidence="5" key="2">
    <citation type="submission" date="2022-07" db="EMBL/GenBank/DDBJ databases">
        <title>Genomic of Streptomyces cavourensis F2.</title>
        <authorList>
            <person name="Hu S."/>
            <person name="Liang W."/>
        </authorList>
    </citation>
    <scope>NUCLEOTIDE SEQUENCE</scope>
    <source>
        <strain evidence="5">F2</strain>
    </source>
</reference>
<evidence type="ECO:0000259" key="2">
    <source>
        <dbReference type="Pfam" id="PF10979"/>
    </source>
</evidence>
<protein>
    <submittedName>
        <fullName evidence="4">DUF2786 domain-containing protein</fullName>
    </submittedName>
</protein>
<dbReference type="InterPro" id="IPR024498">
    <property type="entry name" value="DUF2786"/>
</dbReference>
<feature type="domain" description="DUF2786" evidence="2">
    <location>
        <begin position="157"/>
        <end position="196"/>
    </location>
</feature>
<dbReference type="AlphaFoldDB" id="A0AAD0Q4I4"/>
<evidence type="ECO:0000313" key="5">
    <source>
        <dbReference type="EMBL" id="UTR82759.1"/>
    </source>
</evidence>
<sequence>MESVIDQACAAALYAEGDAALDTGASLLAAAPDADDALHRRGEEFVTRAWGRGWLPADLVRFVRLELDERRAVLAATLIAAETARYGELPPRWRAQLDELPGRPPAPRNKPDRFSYASDLLELFRLLLRLPAIEPVGPAPGTATDHLHRPPAADEPRMLTRIRALLAKAEATGFPEEAEALTAKAQELMARHSIDEALLAARSHSTDGPGACRIGVEPPYESAKAILLDAVASANRCQAVWNGDLGFSTVVGFEPDLEVVELLFTSLLVQGTAAMTRAEAGQRASGRKRTKTFRQSFLMAYAQRLGSRLADSAERATAEADADTATATGAAPEAAAAPTGLLPVLAARDVAVTEATERMFPRTTTTRVRGATDLDGWNHGTEAADRARMGGSGKGHRGRGSGEHGGGGEHGRGGGEIMA</sequence>
<feature type="domain" description="DUF7168" evidence="3">
    <location>
        <begin position="221"/>
        <end position="326"/>
    </location>
</feature>
<dbReference type="Proteomes" id="UP000253779">
    <property type="component" value="Chromosome"/>
</dbReference>
<dbReference type="Pfam" id="PF10979">
    <property type="entry name" value="DUF2786"/>
    <property type="match status" value="1"/>
</dbReference>
<dbReference type="InterPro" id="IPR055592">
    <property type="entry name" value="DUF7168"/>
</dbReference>
<accession>A0AAD0Q4I4</accession>
<evidence type="ECO:0000259" key="3">
    <source>
        <dbReference type="Pfam" id="PF23771"/>
    </source>
</evidence>
<dbReference type="Pfam" id="PF23771">
    <property type="entry name" value="DUF7168"/>
    <property type="match status" value="1"/>
</dbReference>
<feature type="region of interest" description="Disordered" evidence="1">
    <location>
        <begin position="312"/>
        <end position="335"/>
    </location>
</feature>
<name>A0AAD0Q4I4_9ACTN</name>
<reference evidence="4 6" key="1">
    <citation type="submission" date="2018-07" db="EMBL/GenBank/DDBJ databases">
        <title>Complete genome sequence of soil actinomycete Streptomyces cavourensis tj430.</title>
        <authorList>
            <person name="Wang P."/>
            <person name="Huang Y."/>
        </authorList>
    </citation>
    <scope>NUCLEOTIDE SEQUENCE [LARGE SCALE GENOMIC DNA]</scope>
    <source>
        <strain evidence="4 6">TJ430</strain>
    </source>
</reference>
<dbReference type="EMBL" id="CP030930">
    <property type="protein sequence ID" value="AXI72328.1"/>
    <property type="molecule type" value="Genomic_DNA"/>
</dbReference>
<feature type="compositionally biased region" description="Low complexity" evidence="1">
    <location>
        <begin position="323"/>
        <end position="335"/>
    </location>
</feature>
<dbReference type="GeneID" id="97759132"/>
<evidence type="ECO:0000313" key="4">
    <source>
        <dbReference type="EMBL" id="AXI72328.1"/>
    </source>
</evidence>
<dbReference type="EMBL" id="CP101397">
    <property type="protein sequence ID" value="UTR82759.1"/>
    <property type="molecule type" value="Genomic_DNA"/>
</dbReference>